<organism evidence="3 4">
    <name type="scientific">Punica granatum</name>
    <name type="common">Pomegranate</name>
    <dbReference type="NCBI Taxonomy" id="22663"/>
    <lineage>
        <taxon>Eukaryota</taxon>
        <taxon>Viridiplantae</taxon>
        <taxon>Streptophyta</taxon>
        <taxon>Embryophyta</taxon>
        <taxon>Tracheophyta</taxon>
        <taxon>Spermatophyta</taxon>
        <taxon>Magnoliopsida</taxon>
        <taxon>eudicotyledons</taxon>
        <taxon>Gunneridae</taxon>
        <taxon>Pentapetalae</taxon>
        <taxon>rosids</taxon>
        <taxon>malvids</taxon>
        <taxon>Myrtales</taxon>
        <taxon>Lythraceae</taxon>
        <taxon>Punica</taxon>
    </lineage>
</organism>
<dbReference type="GO" id="GO:0003676">
    <property type="term" value="F:nucleic acid binding"/>
    <property type="evidence" value="ECO:0007669"/>
    <property type="project" value="InterPro"/>
</dbReference>
<reference evidence="3 4" key="1">
    <citation type="submission" date="2017-11" db="EMBL/GenBank/DDBJ databases">
        <title>De-novo sequencing of pomegranate (Punica granatum L.) genome.</title>
        <authorList>
            <person name="Akparov Z."/>
            <person name="Amiraslanov A."/>
            <person name="Hajiyeva S."/>
            <person name="Abbasov M."/>
            <person name="Kaur K."/>
            <person name="Hamwieh A."/>
            <person name="Solovyev V."/>
            <person name="Salamov A."/>
            <person name="Braich B."/>
            <person name="Kosarev P."/>
            <person name="Mahmoud A."/>
            <person name="Hajiyev E."/>
            <person name="Babayeva S."/>
            <person name="Izzatullayeva V."/>
            <person name="Mammadov A."/>
            <person name="Mammadov A."/>
            <person name="Sharifova S."/>
            <person name="Ojaghi J."/>
            <person name="Eynullazada K."/>
            <person name="Bayramov B."/>
            <person name="Abdulazimova A."/>
            <person name="Shahmuradov I."/>
        </authorList>
    </citation>
    <scope>NUCLEOTIDE SEQUENCE [LARGE SCALE GENOMIC DNA]</scope>
    <source>
        <strain evidence="4">cv. AG2017</strain>
        <tissue evidence="3">Leaf</tissue>
    </source>
</reference>
<dbReference type="InterPro" id="IPR036397">
    <property type="entry name" value="RNaseH_sf"/>
</dbReference>
<feature type="region of interest" description="Disordered" evidence="1">
    <location>
        <begin position="689"/>
        <end position="708"/>
    </location>
</feature>
<feature type="domain" description="Integrase catalytic" evidence="2">
    <location>
        <begin position="1"/>
        <end position="184"/>
    </location>
</feature>
<accession>A0A2I0KFG6</accession>
<dbReference type="AlphaFoldDB" id="A0A2I0KFG6"/>
<evidence type="ECO:0000313" key="3">
    <source>
        <dbReference type="EMBL" id="PKI67249.1"/>
    </source>
</evidence>
<dbReference type="SUPFAM" id="SSF53098">
    <property type="entry name" value="Ribonuclease H-like"/>
    <property type="match status" value="1"/>
</dbReference>
<dbReference type="InterPro" id="IPR001584">
    <property type="entry name" value="Integrase_cat-core"/>
</dbReference>
<gene>
    <name evidence="3" type="ORF">CRG98_012355</name>
</gene>
<feature type="region of interest" description="Disordered" evidence="1">
    <location>
        <begin position="624"/>
        <end position="648"/>
    </location>
</feature>
<feature type="region of interest" description="Disordered" evidence="1">
    <location>
        <begin position="135"/>
        <end position="167"/>
    </location>
</feature>
<dbReference type="Gene3D" id="3.30.420.10">
    <property type="entry name" value="Ribonuclease H-like superfamily/Ribonuclease H"/>
    <property type="match status" value="2"/>
</dbReference>
<dbReference type="PANTHER" id="PTHR47266">
    <property type="entry name" value="ENDONUCLEASE-RELATED"/>
    <property type="match status" value="1"/>
</dbReference>
<sequence length="782" mass="85920">MTAPWPFSMWGMDVIGPINPKVSNGHMFILVAIDYFTKWIEAIILASVTAKVVARFLRRDVIARYGVPATIITDNAKNLNNKDWHEMLPYALLAYWTSIRTSIGATPYSLVYGMEAKVRGQCRLDHERTATLIRGATPSSGSTFSDASKLSSTLQARDSPQNGVESTLNDTTRLTSFAGLSFQRAGAIGNLEGCSSPTDPWLSHAAGCALKAPEVVKECPTPSKPTMLKEEQTVGDHHQSPHIRRFEPNPERAISHSAFRTKFKHSGLSRSFRSILVTFGSIPVIQVHHGHIRVYPGGSGPSWSHSGLSRSFRSILVTFGSIPVFQVHPGPCIRVHSGHSGPSLSHSGLSRSFGSILVTFGSIPVIQVHPGHIQVHPGLIQLLLVIQDPFGQKSGHSGPSGLHSDHSGLSRSFRSILVTFRYTLVSSSSFWSFRSFRSKFRSLRSSRSFGLIRPNFQSFGSTRSKFRSFGSVRSKFRSFGSFRSKSRSLRIHSVKSLVIRVHPVYIPIIRVYPGHSGLSWFMHSGPSRPFRSILVHAFGSVPAIQVYPGLSWSIGIRVHLGSNFPHSAPIHPSKARAATGEATSEQSLGPKRGASYDLWLHPLTEHATKEGQAVSTPFWPTGFPHENLRPKPSSAKPSRQVAAQPQATAQPLKFGWPQLAAAKTLPRRLHPYTLVQPVPRPKPAKITGKPPGIPESNEPNPAQCRGRSSHAYPFSPNCRGCLLSGLLTRYAQAESCYSQGRFPDSFPRATRLACMPWWGGARFLTREVPLATVEPQDSRLSL</sequence>
<dbReference type="Pfam" id="PF00665">
    <property type="entry name" value="rve"/>
    <property type="match status" value="1"/>
</dbReference>
<keyword evidence="4" id="KW-1185">Reference proteome</keyword>
<dbReference type="InterPro" id="IPR052160">
    <property type="entry name" value="Gypsy_RT_Integrase-like"/>
</dbReference>
<evidence type="ECO:0000313" key="4">
    <source>
        <dbReference type="Proteomes" id="UP000233551"/>
    </source>
</evidence>
<dbReference type="PROSITE" id="PS50994">
    <property type="entry name" value="INTEGRASE"/>
    <property type="match status" value="1"/>
</dbReference>
<evidence type="ECO:0000259" key="2">
    <source>
        <dbReference type="PROSITE" id="PS50994"/>
    </source>
</evidence>
<protein>
    <recommendedName>
        <fullName evidence="2">Integrase catalytic domain-containing protein</fullName>
    </recommendedName>
</protein>
<comment type="caution">
    <text evidence="3">The sequence shown here is derived from an EMBL/GenBank/DDBJ whole genome shotgun (WGS) entry which is preliminary data.</text>
</comment>
<dbReference type="GO" id="GO:0015074">
    <property type="term" value="P:DNA integration"/>
    <property type="evidence" value="ECO:0007669"/>
    <property type="project" value="InterPro"/>
</dbReference>
<dbReference type="EMBL" id="PGOL01000624">
    <property type="protein sequence ID" value="PKI67249.1"/>
    <property type="molecule type" value="Genomic_DNA"/>
</dbReference>
<feature type="compositionally biased region" description="Polar residues" evidence="1">
    <location>
        <begin position="137"/>
        <end position="167"/>
    </location>
</feature>
<name>A0A2I0KFG6_PUNGR</name>
<proteinExistence type="predicted"/>
<evidence type="ECO:0000256" key="1">
    <source>
        <dbReference type="SAM" id="MobiDB-lite"/>
    </source>
</evidence>
<dbReference type="InterPro" id="IPR012337">
    <property type="entry name" value="RNaseH-like_sf"/>
</dbReference>
<feature type="region of interest" description="Disordered" evidence="1">
    <location>
        <begin position="571"/>
        <end position="590"/>
    </location>
</feature>
<dbReference type="Proteomes" id="UP000233551">
    <property type="component" value="Unassembled WGS sequence"/>
</dbReference>